<dbReference type="PANTHER" id="PTHR10587">
    <property type="entry name" value="GLYCOSYL TRANSFERASE-RELATED"/>
    <property type="match status" value="1"/>
</dbReference>
<dbReference type="Pfam" id="PF01522">
    <property type="entry name" value="Polysacc_deac_1"/>
    <property type="match status" value="1"/>
</dbReference>
<dbReference type="GO" id="GO:0005975">
    <property type="term" value="P:carbohydrate metabolic process"/>
    <property type="evidence" value="ECO:0007669"/>
    <property type="project" value="InterPro"/>
</dbReference>
<feature type="signal peptide" evidence="1">
    <location>
        <begin position="1"/>
        <end position="21"/>
    </location>
</feature>
<evidence type="ECO:0000259" key="2">
    <source>
        <dbReference type="PROSITE" id="PS51677"/>
    </source>
</evidence>
<dbReference type="RefSeq" id="WP_084089039.1">
    <property type="nucleotide sequence ID" value="NZ_FWXD01000002.1"/>
</dbReference>
<dbReference type="AlphaFoldDB" id="A0A1W1X3Q0"/>
<organism evidence="3 4">
    <name type="scientific">Andreprevotia lacus DSM 23236</name>
    <dbReference type="NCBI Taxonomy" id="1121001"/>
    <lineage>
        <taxon>Bacteria</taxon>
        <taxon>Pseudomonadati</taxon>
        <taxon>Pseudomonadota</taxon>
        <taxon>Betaproteobacteria</taxon>
        <taxon>Neisseriales</taxon>
        <taxon>Chitinibacteraceae</taxon>
        <taxon>Andreprevotia</taxon>
    </lineage>
</organism>
<proteinExistence type="predicted"/>
<keyword evidence="4" id="KW-1185">Reference proteome</keyword>
<evidence type="ECO:0000313" key="3">
    <source>
        <dbReference type="EMBL" id="SMC18556.1"/>
    </source>
</evidence>
<dbReference type="SUPFAM" id="SSF88713">
    <property type="entry name" value="Glycoside hydrolase/deacetylase"/>
    <property type="match status" value="1"/>
</dbReference>
<keyword evidence="1" id="KW-0732">Signal</keyword>
<accession>A0A1W1X3Q0</accession>
<dbReference type="GO" id="GO:0016810">
    <property type="term" value="F:hydrolase activity, acting on carbon-nitrogen (but not peptide) bonds"/>
    <property type="evidence" value="ECO:0007669"/>
    <property type="project" value="InterPro"/>
</dbReference>
<dbReference type="OrthoDB" id="8617477at2"/>
<reference evidence="3 4" key="1">
    <citation type="submission" date="2017-04" db="EMBL/GenBank/DDBJ databases">
        <authorList>
            <person name="Afonso C.L."/>
            <person name="Miller P.J."/>
            <person name="Scott M.A."/>
            <person name="Spackman E."/>
            <person name="Goraichik I."/>
            <person name="Dimitrov K.M."/>
            <person name="Suarez D.L."/>
            <person name="Swayne D.E."/>
        </authorList>
    </citation>
    <scope>NUCLEOTIDE SEQUENCE [LARGE SCALE GENOMIC DNA]</scope>
    <source>
        <strain evidence="3 4">DSM 23236</strain>
    </source>
</reference>
<feature type="domain" description="NodB homology" evidence="2">
    <location>
        <begin position="29"/>
        <end position="245"/>
    </location>
</feature>
<protein>
    <submittedName>
        <fullName evidence="3">Polysaccharide deacetylase</fullName>
    </submittedName>
</protein>
<evidence type="ECO:0000256" key="1">
    <source>
        <dbReference type="SAM" id="SignalP"/>
    </source>
</evidence>
<dbReference type="Gene3D" id="3.20.20.370">
    <property type="entry name" value="Glycoside hydrolase/deacetylase"/>
    <property type="match status" value="1"/>
</dbReference>
<gene>
    <name evidence="3" type="ORF">SAMN02745857_00586</name>
</gene>
<dbReference type="STRING" id="1121001.SAMN02745857_00586"/>
<name>A0A1W1X3Q0_9NEIS</name>
<dbReference type="CDD" id="cd10917">
    <property type="entry name" value="CE4_NodB_like_6s_7s"/>
    <property type="match status" value="1"/>
</dbReference>
<dbReference type="PANTHER" id="PTHR10587:SF137">
    <property type="entry name" value="4-DEOXY-4-FORMAMIDO-L-ARABINOSE-PHOSPHOUNDECAPRENOL DEFORMYLASE ARND-RELATED"/>
    <property type="match status" value="1"/>
</dbReference>
<dbReference type="PROSITE" id="PS51677">
    <property type="entry name" value="NODB"/>
    <property type="match status" value="1"/>
</dbReference>
<dbReference type="InterPro" id="IPR050248">
    <property type="entry name" value="Polysacc_deacetylase_ArnD"/>
</dbReference>
<dbReference type="InterPro" id="IPR011330">
    <property type="entry name" value="Glyco_hydro/deAcase_b/a-brl"/>
</dbReference>
<sequence length="274" mass="29519">MKRLRSALCAMLLLGATAAGAGDAPTAPIRFLLTFDDGPSLWDSRPTERILAQLADNDITPGIKALFFLQTEHAAHGGVPEGEALIRRECAAGHVVAVHSGAVRGHIPHTALDDTELAATLQQGRSHLDALCGHAAKVVRPPDWAFNTRTLALYRSLGLDMLLSDVEANDGKIYGWIISLRRRSHLHTELARVRAARDAGTLATVDGVMPVVVTFHDTNPYTAEHMGEYLHILTEAAQAAGLPLADPPFYTDGAALERAAWARRGDGGYARKSW</sequence>
<feature type="chain" id="PRO_5012370822" evidence="1">
    <location>
        <begin position="22"/>
        <end position="274"/>
    </location>
</feature>
<dbReference type="Proteomes" id="UP000192761">
    <property type="component" value="Unassembled WGS sequence"/>
</dbReference>
<evidence type="ECO:0000313" key="4">
    <source>
        <dbReference type="Proteomes" id="UP000192761"/>
    </source>
</evidence>
<dbReference type="InterPro" id="IPR002509">
    <property type="entry name" value="NODB_dom"/>
</dbReference>
<dbReference type="EMBL" id="FWXD01000002">
    <property type="protein sequence ID" value="SMC18556.1"/>
    <property type="molecule type" value="Genomic_DNA"/>
</dbReference>